<dbReference type="PANTHER" id="PTHR39441:SF1">
    <property type="entry name" value="DUF2252 DOMAIN-CONTAINING PROTEIN"/>
    <property type="match status" value="1"/>
</dbReference>
<gene>
    <name evidence="1" type="ORF">GCM10022210_31520</name>
</gene>
<keyword evidence="2" id="KW-1185">Reference proteome</keyword>
<reference evidence="2" key="1">
    <citation type="journal article" date="2019" name="Int. J. Syst. Evol. Microbiol.">
        <title>The Global Catalogue of Microorganisms (GCM) 10K type strain sequencing project: providing services to taxonomists for standard genome sequencing and annotation.</title>
        <authorList>
            <consortium name="The Broad Institute Genomics Platform"/>
            <consortium name="The Broad Institute Genome Sequencing Center for Infectious Disease"/>
            <person name="Wu L."/>
            <person name="Ma J."/>
        </authorList>
    </citation>
    <scope>NUCLEOTIDE SEQUENCE [LARGE SCALE GENOMIC DNA]</scope>
    <source>
        <strain evidence="2">JCM 16601</strain>
    </source>
</reference>
<accession>A0ABP7Q9H4</accession>
<name>A0ABP7Q9H4_9SPHI</name>
<evidence type="ECO:0000313" key="1">
    <source>
        <dbReference type="EMBL" id="GAA3978273.1"/>
    </source>
</evidence>
<proteinExistence type="predicted"/>
<evidence type="ECO:0000313" key="2">
    <source>
        <dbReference type="Proteomes" id="UP001500742"/>
    </source>
</evidence>
<dbReference type="RefSeq" id="WP_259096320.1">
    <property type="nucleotide sequence ID" value="NZ_BAAAZC010000023.1"/>
</dbReference>
<dbReference type="Pfam" id="PF10009">
    <property type="entry name" value="DUF2252"/>
    <property type="match status" value="1"/>
</dbReference>
<comment type="caution">
    <text evidence="1">The sequence shown here is derived from an EMBL/GenBank/DDBJ whole genome shotgun (WGS) entry which is preliminary data.</text>
</comment>
<dbReference type="InterPro" id="IPR018721">
    <property type="entry name" value="DUF2252"/>
</dbReference>
<dbReference type="PANTHER" id="PTHR39441">
    <property type="entry name" value="DUF2252 DOMAIN-CONTAINING PROTEIN"/>
    <property type="match status" value="1"/>
</dbReference>
<organism evidence="1 2">
    <name type="scientific">Mucilaginibacter dorajii</name>
    <dbReference type="NCBI Taxonomy" id="692994"/>
    <lineage>
        <taxon>Bacteria</taxon>
        <taxon>Pseudomonadati</taxon>
        <taxon>Bacteroidota</taxon>
        <taxon>Sphingobacteriia</taxon>
        <taxon>Sphingobacteriales</taxon>
        <taxon>Sphingobacteriaceae</taxon>
        <taxon>Mucilaginibacter</taxon>
    </lineage>
</organism>
<protein>
    <submittedName>
        <fullName evidence="1">DUF2252 domain-containing protein</fullName>
    </submittedName>
</protein>
<dbReference type="EMBL" id="BAAAZC010000023">
    <property type="protein sequence ID" value="GAA3978273.1"/>
    <property type="molecule type" value="Genomic_DNA"/>
</dbReference>
<sequence>MASVFERIKKFNENRLPDMVQLKMKAMTENAFRFFRGTCHLFYEDLSGVKKFPPSPQTWICGDLHLENFGSFKGNNRMEYFDLNDFDESTLAPCGWEVARMLTSIYVGLSSLEIKLNDIDELAELFINQYAETLRLGKARYIDPRTATGIVHKFLKNIKKRKEKDLINKLAYTEEGGYAIKINNLTHFKVERSLKKELKQALNSWLNKTERLEDYKVKDVAFRVAGTGSIGCKRYMFMLQDSLIKNKFIFVELKESRQSSLNPYNKIKQPSWLSQADRVIAVKKRMQNVSPALLSTFDFQGINYVLQEMQPIADKVNFETIAGNRKDLRSVLTDMATLTASAQLRSGGIQGSAIIDELTVFGAEEDWQTGLTLYAKNYAQQVIKDYGAYVVDYKKSLLDI</sequence>
<dbReference type="Proteomes" id="UP001500742">
    <property type="component" value="Unassembled WGS sequence"/>
</dbReference>